<dbReference type="PANTHER" id="PTHR30432:SF1">
    <property type="entry name" value="DNA-BINDING TRANSCRIPTIONAL DUAL REGULATOR MODE"/>
    <property type="match status" value="1"/>
</dbReference>
<keyword evidence="2" id="KW-1185">Reference proteome</keyword>
<protein>
    <submittedName>
        <fullName evidence="1">Winged helix-turn-helix domain-containing protein</fullName>
    </submittedName>
</protein>
<evidence type="ECO:0000313" key="2">
    <source>
        <dbReference type="Proteomes" id="UP001597012"/>
    </source>
</evidence>
<gene>
    <name evidence="1" type="ORF">ACFQZJ_18030</name>
</gene>
<dbReference type="EMBL" id="JBHTHY010000024">
    <property type="protein sequence ID" value="MFD0799376.1"/>
    <property type="molecule type" value="Genomic_DNA"/>
</dbReference>
<comment type="caution">
    <text evidence="1">The sequence shown here is derived from an EMBL/GenBank/DDBJ whole genome shotgun (WGS) entry which is preliminary data.</text>
</comment>
<organism evidence="1 2">
    <name type="scientific">Maribacter chungangensis</name>
    <dbReference type="NCBI Taxonomy" id="1069117"/>
    <lineage>
        <taxon>Bacteria</taxon>
        <taxon>Pseudomonadati</taxon>
        <taxon>Bacteroidota</taxon>
        <taxon>Flavobacteriia</taxon>
        <taxon>Flavobacteriales</taxon>
        <taxon>Flavobacteriaceae</taxon>
        <taxon>Maribacter</taxon>
    </lineage>
</organism>
<dbReference type="InterPro" id="IPR036388">
    <property type="entry name" value="WH-like_DNA-bd_sf"/>
</dbReference>
<evidence type="ECO:0000313" key="1">
    <source>
        <dbReference type="EMBL" id="MFD0799376.1"/>
    </source>
</evidence>
<reference evidence="2" key="1">
    <citation type="journal article" date="2019" name="Int. J. Syst. Evol. Microbiol.">
        <title>The Global Catalogue of Microorganisms (GCM) 10K type strain sequencing project: providing services to taxonomists for standard genome sequencing and annotation.</title>
        <authorList>
            <consortium name="The Broad Institute Genomics Platform"/>
            <consortium name="The Broad Institute Genome Sequencing Center for Infectious Disease"/>
            <person name="Wu L."/>
            <person name="Ma J."/>
        </authorList>
    </citation>
    <scope>NUCLEOTIDE SEQUENCE [LARGE SCALE GENOMIC DNA]</scope>
    <source>
        <strain evidence="2">CCUG 61948</strain>
    </source>
</reference>
<accession>A0ABW3B7R4</accession>
<dbReference type="SUPFAM" id="SSF46785">
    <property type="entry name" value="Winged helix' DNA-binding domain"/>
    <property type="match status" value="1"/>
</dbReference>
<name>A0ABW3B7R4_9FLAO</name>
<dbReference type="Gene3D" id="1.10.10.10">
    <property type="entry name" value="Winged helix-like DNA-binding domain superfamily/Winged helix DNA-binding domain"/>
    <property type="match status" value="1"/>
</dbReference>
<sequence>MINEYKIKSRIWIEVGDNVLVGQGRVRLLKEIEAQGSLSKAAKSIGMSYKKAWTMVDAVNRSAKEAVVTTSVGGQKGGGTVITPYGKGLIRAFDELNKKCWNYLDKEFKALEGI</sequence>
<dbReference type="Proteomes" id="UP001597012">
    <property type="component" value="Unassembled WGS sequence"/>
</dbReference>
<proteinExistence type="predicted"/>
<dbReference type="RefSeq" id="WP_379936345.1">
    <property type="nucleotide sequence ID" value="NZ_JBHTHY010000024.1"/>
</dbReference>
<dbReference type="PANTHER" id="PTHR30432">
    <property type="entry name" value="TRANSCRIPTIONAL REGULATOR MODE"/>
    <property type="match status" value="1"/>
</dbReference>
<dbReference type="InterPro" id="IPR036390">
    <property type="entry name" value="WH_DNA-bd_sf"/>
</dbReference>
<dbReference type="InterPro" id="IPR051815">
    <property type="entry name" value="Molybdate_resp_trans_reg"/>
</dbReference>